<dbReference type="InterPro" id="IPR027974">
    <property type="entry name" value="DUF4470"/>
</dbReference>
<dbReference type="InterPro" id="IPR028235">
    <property type="entry name" value="DNAAF3_C"/>
</dbReference>
<evidence type="ECO:0000256" key="4">
    <source>
        <dbReference type="ARBA" id="ARBA00024190"/>
    </source>
</evidence>
<dbReference type="AlphaFoldDB" id="A0AA35WLS4"/>
<sequence length="368" mass="42081">MSGGVEGFGSTTWWGFSPALDLAAVAPTPECSNILVVGSGDLRHVLMTLAHSTKPLHFYVAESSLELLARHMLFLTLASEPLDQLGLQERSELFLELYGNTLVRHQTSQWLSEKANRLIRMVTDLDYQKETLPMLDLSLLKFKERDMLEGIFKFWRLQDAATFDISKHWESRLRHHLGTRYDSRSGVFDWDYHMKLHEMAEIVSSREYQGWRESGVAFQLRDDAPYQYSNRTLASGLITMKGGERVARRGYWGDIVNSPYLALGLESDNKDLFHKTNSKHTKGSVDVSVWNAQWLLGRLSGVDTSRATWERNCLLSGRLMMMMVVIASRHRKADSSKKVSFYITTKVQNRDSEHLYVSMEVAALHSCH</sequence>
<evidence type="ECO:0000256" key="1">
    <source>
        <dbReference type="ARBA" id="ARBA00010449"/>
    </source>
</evidence>
<dbReference type="EMBL" id="CASHTH010001698">
    <property type="protein sequence ID" value="CAI8018612.1"/>
    <property type="molecule type" value="Genomic_DNA"/>
</dbReference>
<evidence type="ECO:0000259" key="5">
    <source>
        <dbReference type="Pfam" id="PF14737"/>
    </source>
</evidence>
<dbReference type="Proteomes" id="UP001174909">
    <property type="component" value="Unassembled WGS sequence"/>
</dbReference>
<accession>A0AA35WLS4</accession>
<protein>
    <submittedName>
        <fullName evidence="7">Dynein assembly factor 3, axonemal</fullName>
    </submittedName>
</protein>
<dbReference type="PANTHER" id="PTHR22118">
    <property type="entry name" value="DYNEIN ASSEMBLY FACTOR 3, AXONEMAL"/>
    <property type="match status" value="1"/>
</dbReference>
<dbReference type="Pfam" id="PF14737">
    <property type="entry name" value="DUF4470"/>
    <property type="match status" value="1"/>
</dbReference>
<proteinExistence type="inferred from homology"/>
<gene>
    <name evidence="7" type="ORF">GBAR_LOCUS11271</name>
</gene>
<comment type="similarity">
    <text evidence="1">Belongs to the DNAAF3 family.</text>
</comment>
<dbReference type="GO" id="GO:0070286">
    <property type="term" value="P:axonemal dynein complex assembly"/>
    <property type="evidence" value="ECO:0007669"/>
    <property type="project" value="InterPro"/>
</dbReference>
<evidence type="ECO:0000256" key="2">
    <source>
        <dbReference type="ARBA" id="ARBA00022490"/>
    </source>
</evidence>
<evidence type="ECO:0000256" key="3">
    <source>
        <dbReference type="ARBA" id="ARBA00022794"/>
    </source>
</evidence>
<keyword evidence="3" id="KW-0970">Cilium biogenesis/degradation</keyword>
<reference evidence="7" key="1">
    <citation type="submission" date="2023-03" db="EMBL/GenBank/DDBJ databases">
        <authorList>
            <person name="Steffen K."/>
            <person name="Cardenas P."/>
        </authorList>
    </citation>
    <scope>NUCLEOTIDE SEQUENCE</scope>
</reference>
<name>A0AA35WLS4_GEOBA</name>
<dbReference type="InterPro" id="IPR039304">
    <property type="entry name" value="DNAAF3"/>
</dbReference>
<organism evidence="7 8">
    <name type="scientific">Geodia barretti</name>
    <name type="common">Barrett's horny sponge</name>
    <dbReference type="NCBI Taxonomy" id="519541"/>
    <lineage>
        <taxon>Eukaryota</taxon>
        <taxon>Metazoa</taxon>
        <taxon>Porifera</taxon>
        <taxon>Demospongiae</taxon>
        <taxon>Heteroscleromorpha</taxon>
        <taxon>Tetractinellida</taxon>
        <taxon>Astrophorina</taxon>
        <taxon>Geodiidae</taxon>
        <taxon>Geodia</taxon>
    </lineage>
</organism>
<dbReference type="GO" id="GO:0044458">
    <property type="term" value="P:motile cilium assembly"/>
    <property type="evidence" value="ECO:0007669"/>
    <property type="project" value="TreeGrafter"/>
</dbReference>
<keyword evidence="8" id="KW-1185">Reference proteome</keyword>
<evidence type="ECO:0000259" key="6">
    <source>
        <dbReference type="Pfam" id="PF14740"/>
    </source>
</evidence>
<evidence type="ECO:0000313" key="7">
    <source>
        <dbReference type="EMBL" id="CAI8018612.1"/>
    </source>
</evidence>
<dbReference type="Pfam" id="PF14740">
    <property type="entry name" value="DUF4471"/>
    <property type="match status" value="1"/>
</dbReference>
<keyword evidence="2" id="KW-0963">Cytoplasm</keyword>
<evidence type="ECO:0000313" key="8">
    <source>
        <dbReference type="Proteomes" id="UP001174909"/>
    </source>
</evidence>
<comment type="caution">
    <text evidence="7">The sequence shown here is derived from an EMBL/GenBank/DDBJ whole genome shotgun (WGS) entry which is preliminary data.</text>
</comment>
<dbReference type="GO" id="GO:0120293">
    <property type="term" value="C:dynein axonemal particle"/>
    <property type="evidence" value="ECO:0007669"/>
    <property type="project" value="UniProtKB-SubCell"/>
</dbReference>
<dbReference type="PANTHER" id="PTHR22118:SF14">
    <property type="entry name" value="DYNEIN AXONEMAL ASSEMBLY FACTOR 3"/>
    <property type="match status" value="1"/>
</dbReference>
<feature type="domain" description="DUF4470" evidence="5">
    <location>
        <begin position="13"/>
        <end position="103"/>
    </location>
</feature>
<feature type="domain" description="Dynein assembly factor 3 C-terminal" evidence="6">
    <location>
        <begin position="135"/>
        <end position="306"/>
    </location>
</feature>
<comment type="subcellular location">
    <subcellularLocation>
        <location evidence="4">Dynein axonemal particle</location>
    </subcellularLocation>
</comment>